<dbReference type="EC" id="3.5.1.54" evidence="3"/>
<dbReference type="Gene3D" id="3.10.490.10">
    <property type="entry name" value="Gamma-glutamyl cyclotransferase-like"/>
    <property type="match status" value="1"/>
</dbReference>
<dbReference type="Pfam" id="PF01425">
    <property type="entry name" value="Amidase"/>
    <property type="match status" value="1"/>
</dbReference>
<dbReference type="InterPro" id="IPR000120">
    <property type="entry name" value="Amidase"/>
</dbReference>
<evidence type="ECO:0000313" key="3">
    <source>
        <dbReference type="EMBL" id="MBE3640071.1"/>
    </source>
</evidence>
<dbReference type="InterPro" id="IPR036928">
    <property type="entry name" value="AS_sf"/>
</dbReference>
<dbReference type="PANTHER" id="PTHR11895:SF169">
    <property type="entry name" value="GLUTAMYL-TRNA(GLN) AMIDOTRANSFERASE"/>
    <property type="match status" value="1"/>
</dbReference>
<evidence type="ECO:0000313" key="4">
    <source>
        <dbReference type="Proteomes" id="UP000609121"/>
    </source>
</evidence>
<dbReference type="Proteomes" id="UP000609121">
    <property type="component" value="Unassembled WGS sequence"/>
</dbReference>
<feature type="domain" description="Amidase" evidence="1">
    <location>
        <begin position="26"/>
        <end position="433"/>
    </location>
</feature>
<feature type="domain" description="Allophanate hydrolase C-terminal" evidence="2">
    <location>
        <begin position="474"/>
        <end position="596"/>
    </location>
</feature>
<keyword evidence="4" id="KW-1185">Reference proteome</keyword>
<dbReference type="RefSeq" id="WP_193185566.1">
    <property type="nucleotide sequence ID" value="NZ_JACVXA010000070.1"/>
</dbReference>
<dbReference type="Gene3D" id="3.90.1300.10">
    <property type="entry name" value="Amidase signature (AS) domain"/>
    <property type="match status" value="1"/>
</dbReference>
<dbReference type="NCBIfam" id="NF006043">
    <property type="entry name" value="PRK08186.1"/>
    <property type="match status" value="1"/>
</dbReference>
<dbReference type="Pfam" id="PF21986">
    <property type="entry name" value="AH_C"/>
    <property type="match status" value="1"/>
</dbReference>
<organism evidence="3 4">
    <name type="scientific">Mangrovicoccus algicola</name>
    <dbReference type="NCBI Taxonomy" id="2771008"/>
    <lineage>
        <taxon>Bacteria</taxon>
        <taxon>Pseudomonadati</taxon>
        <taxon>Pseudomonadota</taxon>
        <taxon>Alphaproteobacteria</taxon>
        <taxon>Rhodobacterales</taxon>
        <taxon>Paracoccaceae</taxon>
        <taxon>Mangrovicoccus</taxon>
    </lineage>
</organism>
<dbReference type="InterPro" id="IPR014085">
    <property type="entry name" value="Allophanate_hydrolase"/>
</dbReference>
<dbReference type="SUPFAM" id="SSF75304">
    <property type="entry name" value="Amidase signature (AS) enzymes"/>
    <property type="match status" value="1"/>
</dbReference>
<dbReference type="InterPro" id="IPR023631">
    <property type="entry name" value="Amidase_dom"/>
</dbReference>
<evidence type="ECO:0000259" key="1">
    <source>
        <dbReference type="Pfam" id="PF01425"/>
    </source>
</evidence>
<proteinExistence type="predicted"/>
<comment type="caution">
    <text evidence="3">The sequence shown here is derived from an EMBL/GenBank/DDBJ whole genome shotgun (WGS) entry which is preliminary data.</text>
</comment>
<sequence>MIQDLPFFLATLHDAYAGGLRPAEVMRECRRRIEAAGDPGIFLHLPQEADLVAMAEALGPFDPQAMPLYGLPFAVKDNIDVAGWPTTAGCPAFAYTPDADAFVIAQLRAAGAIPVGKASLDQFATGLNGTRTTGPAPLNAINAELVPGGSSGGSGVAVGRGLVSFSLGTDTAGSGRVPAAMNGIVGLKPTLGAFSASGVVPACRSCETVSVFALSVDDAHAVFRAATAYDPADGYARPVAAPLPGPVTPLAIGVPDAASREFFGDAAQEANFAATLDWLKAQGHRIAELDFAPLYEIAVMLYDGPWVAERHAVIQDLMERRPDAVLPVIREIVGKAGRFSATDTFRAQYRFRDLKRQAEALMAGLDMLCVPTVPALCSLADIAAEPVAANSRLGTYTNFVNLLDMAALAVPVMPRADGHPGNVTLIAGAGEDAVLASLGRVMQADLAGAPGAPGWPLPALAPAATAAAADEIIVAAVGAHMSGLPLNHELTSRGGRFLEAARTAPDYRFYALAGGPPKRPGLVRCGENEQGHSIAVELWALPASQMGDFMKGIPAPLTIGTLTISDGRGVLGFLCESAATATATEISHLGGWRAFLETLTAKAAS</sequence>
<accession>A0A8J6Z1V7</accession>
<dbReference type="Gene3D" id="1.20.58.1700">
    <property type="match status" value="1"/>
</dbReference>
<gene>
    <name evidence="3" type="primary">atzF</name>
    <name evidence="3" type="ORF">ICN82_17845</name>
</gene>
<dbReference type="AlphaFoldDB" id="A0A8J6Z1V7"/>
<dbReference type="EMBL" id="JACVXA010000070">
    <property type="protein sequence ID" value="MBE3640071.1"/>
    <property type="molecule type" value="Genomic_DNA"/>
</dbReference>
<dbReference type="InterPro" id="IPR053844">
    <property type="entry name" value="AH_C"/>
</dbReference>
<name>A0A8J6Z1V7_9RHOB</name>
<protein>
    <submittedName>
        <fullName evidence="3">Allophanate hydrolase</fullName>
        <ecNumber evidence="3">3.5.1.54</ecNumber>
    </submittedName>
</protein>
<evidence type="ECO:0000259" key="2">
    <source>
        <dbReference type="Pfam" id="PF21986"/>
    </source>
</evidence>
<reference evidence="3" key="1">
    <citation type="submission" date="2020-09" db="EMBL/GenBank/DDBJ databases">
        <title>A novel bacterium of genus Mangrovicoccus, isolated from South China Sea.</title>
        <authorList>
            <person name="Huang H."/>
            <person name="Mo K."/>
            <person name="Hu Y."/>
        </authorList>
    </citation>
    <scope>NUCLEOTIDE SEQUENCE</scope>
    <source>
        <strain evidence="3">HB182678</strain>
    </source>
</reference>
<keyword evidence="3" id="KW-0378">Hydrolase</keyword>
<dbReference type="NCBIfam" id="TIGR02713">
    <property type="entry name" value="allophanate_hyd"/>
    <property type="match status" value="1"/>
</dbReference>
<dbReference type="GO" id="GO:0004039">
    <property type="term" value="F:allophanate hydrolase activity"/>
    <property type="evidence" value="ECO:0007669"/>
    <property type="project" value="UniProtKB-EC"/>
</dbReference>
<dbReference type="PANTHER" id="PTHR11895">
    <property type="entry name" value="TRANSAMIDASE"/>
    <property type="match status" value="1"/>
</dbReference>